<dbReference type="InterPro" id="IPR029063">
    <property type="entry name" value="SAM-dependent_MTases_sf"/>
</dbReference>
<gene>
    <name evidence="2" type="ORF">CLTEP_12740</name>
</gene>
<name>A0A151B4H1_9CLOT</name>
<proteinExistence type="predicted"/>
<evidence type="ECO:0000313" key="3">
    <source>
        <dbReference type="Proteomes" id="UP000075531"/>
    </source>
</evidence>
<dbReference type="Pfam" id="PF01973">
    <property type="entry name" value="MptE-like"/>
    <property type="match status" value="1"/>
</dbReference>
<feature type="domain" description="6-hydroxymethylpterin diphosphokinase MptE-like" evidence="1">
    <location>
        <begin position="175"/>
        <end position="331"/>
    </location>
</feature>
<dbReference type="OrthoDB" id="5291305at2"/>
<dbReference type="AlphaFoldDB" id="A0A151B4H1"/>
<dbReference type="Proteomes" id="UP000075531">
    <property type="component" value="Unassembled WGS sequence"/>
</dbReference>
<protein>
    <recommendedName>
        <fullName evidence="1">6-hydroxymethylpterin diphosphokinase MptE-like domain-containing protein</fullName>
    </recommendedName>
</protein>
<dbReference type="STRING" id="1121338.CLTEP_12740"/>
<dbReference type="RefSeq" id="WP_084364705.1">
    <property type="nucleotide sequence ID" value="NZ_LTBA01000010.1"/>
</dbReference>
<evidence type="ECO:0000259" key="1">
    <source>
        <dbReference type="Pfam" id="PF01973"/>
    </source>
</evidence>
<dbReference type="PANTHER" id="PTHR41786">
    <property type="entry name" value="MOTILITY ACCESSORY FACTOR MAF"/>
    <property type="match status" value="1"/>
</dbReference>
<dbReference type="Gene3D" id="3.40.50.150">
    <property type="entry name" value="Vaccinia Virus protein VP39"/>
    <property type="match status" value="1"/>
</dbReference>
<dbReference type="PATRIC" id="fig|1121338.3.peg.1310"/>
<keyword evidence="3" id="KW-1185">Reference proteome</keyword>
<dbReference type="SUPFAM" id="SSF53335">
    <property type="entry name" value="S-adenosyl-L-methionine-dependent methyltransferases"/>
    <property type="match status" value="1"/>
</dbReference>
<evidence type="ECO:0000313" key="2">
    <source>
        <dbReference type="EMBL" id="KYH34809.1"/>
    </source>
</evidence>
<sequence>MKDMFGRNIEFIDTKENNLTINVNSILLHSKYYPIKESKVFIDNHIGLVKNKDVIVVYGLGMGYHIIELLNRVDSKCKIKVFDLDEELFKLTSQKEVMKKVLKDTRIELHIGDYKFFQQFARALDRVEDFILHKQSLKVLPSKYDDFKNTINRFQIARIAVDEFKDTMDKNYKLNCNVVHNRIEEFIEQTSLNHKPILLVSAGPSLDMEINNIKLVKGKVIIFAVARVLKNLLKKGIEPDMICIIDPQDVVYYNQIKGYENLDIPLCFLSTANHKAVKSYNGPKYMFYNHKIGNNLVIDTGKSVATAIMSIAIKCGADTIMLVGQDLAFVNNKTHCGDYEGNKIKTKENLYKKVMSVNGEMLNTTDGLLYFKYWIENTICKNKDIRFINCSKGARIKGTYEMELLDAISKYC</sequence>
<reference evidence="2 3" key="1">
    <citation type="submission" date="2016-02" db="EMBL/GenBank/DDBJ databases">
        <title>Genome sequence of Clostridium tepidiprofundi DSM 19306.</title>
        <authorList>
            <person name="Poehlein A."/>
            <person name="Daniel R."/>
        </authorList>
    </citation>
    <scope>NUCLEOTIDE SEQUENCE [LARGE SCALE GENOMIC DNA]</scope>
    <source>
        <strain evidence="2 3">DSM 19306</strain>
    </source>
</reference>
<comment type="caution">
    <text evidence="2">The sequence shown here is derived from an EMBL/GenBank/DDBJ whole genome shotgun (WGS) entry which is preliminary data.</text>
</comment>
<organism evidence="2 3">
    <name type="scientific">Clostridium tepidiprofundi DSM 19306</name>
    <dbReference type="NCBI Taxonomy" id="1121338"/>
    <lineage>
        <taxon>Bacteria</taxon>
        <taxon>Bacillati</taxon>
        <taxon>Bacillota</taxon>
        <taxon>Clostridia</taxon>
        <taxon>Eubacteriales</taxon>
        <taxon>Clostridiaceae</taxon>
        <taxon>Clostridium</taxon>
    </lineage>
</organism>
<accession>A0A151B4H1</accession>
<dbReference type="EMBL" id="LTBA01000010">
    <property type="protein sequence ID" value="KYH34809.1"/>
    <property type="molecule type" value="Genomic_DNA"/>
</dbReference>
<dbReference type="PANTHER" id="PTHR41786:SF1">
    <property type="entry name" value="6-HYDROXYMETHYLPTERIN DIPHOSPHOKINASE MPTE-LIKE DOMAIN-CONTAINING PROTEIN"/>
    <property type="match status" value="1"/>
</dbReference>
<dbReference type="InterPro" id="IPR002826">
    <property type="entry name" value="MptE-like"/>
</dbReference>